<proteinExistence type="predicted"/>
<accession>A0A1D9QLB1</accession>
<feature type="compositionally biased region" description="Basic and acidic residues" evidence="1">
    <location>
        <begin position="95"/>
        <end position="109"/>
    </location>
</feature>
<feature type="compositionally biased region" description="Polar residues" evidence="1">
    <location>
        <begin position="60"/>
        <end position="76"/>
    </location>
</feature>
<dbReference type="VEuPathDB" id="FungiDB:sscle_15g104940"/>
<evidence type="ECO:0000256" key="1">
    <source>
        <dbReference type="SAM" id="MobiDB-lite"/>
    </source>
</evidence>
<dbReference type="Gene3D" id="3.40.50.300">
    <property type="entry name" value="P-loop containing nucleotide triphosphate hydrolases"/>
    <property type="match status" value="1"/>
</dbReference>
<dbReference type="InterPro" id="IPR045063">
    <property type="entry name" value="Dynamin_N"/>
</dbReference>
<sequence length="999" mass="112590">MASSDDMLLRKIAPLPNRSKKRELSQGRPSSQSSSSEADNIPATPDSSTDEATVAIHQVGGSNSPGTQVDTISNFSSAQSGVFVERSITLTPELSEEKQGRPTSSRDGDLKIVVTPDHELPQPLYTLDSGEKTLAGDRSENLPEVMEDARYKFSPDGIEVRGSVSLSTPLSHSRRSSGNSFATDSSDDAEYVVEEEEAPVETFFTDGFQYILRRSYNVAIKVAQEMEKLEKTFETDSNFQRLLNDARGLSTVNISKTRTIAVLGASGEGKSSLINSLLHVTELARTGDEGAACTSVVTEYRQKKRTTLESFSIEAEYLSNSERREMVEELLWSFRQLFLPDLDPSGGGVDFEEQQRIERESAVARSALEAVFSEQEGFSIDFLSDNSDGAFERIKNQLLSWIQNIKFPTDDDSGLWTATADTPDECQDLTSVFMENRLWPFTKIIRVYLDAEVLKTGVVLADLPGLQDTNLARVRATQKYLQDCDHVFIATKISRAITDATLKSALYDELKRHVPLAWEETGVDNTNFKLAVICTRSEDINEKTAKRAFVGEGKELSTSDISLIDKDIDSAKRKGDKKLKKELERKKRWLFIEARNRHVTERLQTAYRQKIPNGCLDVFCVSNTTYGDYAEKGNIEMVQKSGIPELRRFCRKITASAQLLQALHFMRSRLPSLLNSIKIWTESTHALAEVHKVDIGASIMDRHERCKNEALASVLKHHGEFRDVLQNDILRFFNKSSIQWEGNAASKAREWSLWHFQSYKAWCRNNGEHETGTRGYVNWNAEMIERMRIDLKTKWELLEEKVTTIIEGLLQEAKDQLRSLRASIEEQNASTTVQYGIDFRIQDLEYQFSLIEQKFARRLRTIRQYVEEPNASSFIVTDMMPAYRGACSQGGKGMHARQISIITNHTSNGTIFPNISENMRKEMITIIDDEFGKLKGEVVGSFDLIRKDIDMAVAEKPQSSSHALSPEAKKLIDGLAKKLTKLRVRHDEIINTQQHVAGI</sequence>
<evidence type="ECO:0000259" key="2">
    <source>
        <dbReference type="Pfam" id="PF00350"/>
    </source>
</evidence>
<dbReference type="InterPro" id="IPR056024">
    <property type="entry name" value="DUF7605"/>
</dbReference>
<name>A0A1D9QLB1_SCLS1</name>
<feature type="domain" description="DUF7605" evidence="3">
    <location>
        <begin position="737"/>
        <end position="912"/>
    </location>
</feature>
<feature type="compositionally biased region" description="Polar residues" evidence="1">
    <location>
        <begin position="164"/>
        <end position="184"/>
    </location>
</feature>
<feature type="domain" description="Dynamin N-terminal" evidence="2">
    <location>
        <begin position="260"/>
        <end position="501"/>
    </location>
</feature>
<dbReference type="SUPFAM" id="SSF52540">
    <property type="entry name" value="P-loop containing nucleoside triphosphate hydrolases"/>
    <property type="match status" value="1"/>
</dbReference>
<dbReference type="OrthoDB" id="3598281at2759"/>
<evidence type="ECO:0000313" key="5">
    <source>
        <dbReference type="Proteomes" id="UP000177798"/>
    </source>
</evidence>
<feature type="region of interest" description="Disordered" evidence="1">
    <location>
        <begin position="1"/>
        <end position="76"/>
    </location>
</feature>
<organism evidence="4 5">
    <name type="scientific">Sclerotinia sclerotiorum (strain ATCC 18683 / 1980 / Ss-1)</name>
    <name type="common">White mold</name>
    <name type="synonym">Whetzelinia sclerotiorum</name>
    <dbReference type="NCBI Taxonomy" id="665079"/>
    <lineage>
        <taxon>Eukaryota</taxon>
        <taxon>Fungi</taxon>
        <taxon>Dikarya</taxon>
        <taxon>Ascomycota</taxon>
        <taxon>Pezizomycotina</taxon>
        <taxon>Leotiomycetes</taxon>
        <taxon>Helotiales</taxon>
        <taxon>Sclerotiniaceae</taxon>
        <taxon>Sclerotinia</taxon>
    </lineage>
</organism>
<evidence type="ECO:0000313" key="4">
    <source>
        <dbReference type="EMBL" id="APA15724.1"/>
    </source>
</evidence>
<dbReference type="PANTHER" id="PTHR36681:SF3">
    <property type="entry name" value="NUCLEAR GTPASE, GERMINAL CENTER-ASSOCIATED, TANDEM DUPLICATE 3"/>
    <property type="match status" value="1"/>
</dbReference>
<dbReference type="Pfam" id="PF24564">
    <property type="entry name" value="DUF7605"/>
    <property type="match status" value="1"/>
</dbReference>
<dbReference type="AlphaFoldDB" id="A0A1D9QLB1"/>
<dbReference type="Pfam" id="PF00350">
    <property type="entry name" value="Dynamin_N"/>
    <property type="match status" value="1"/>
</dbReference>
<feature type="region of interest" description="Disordered" evidence="1">
    <location>
        <begin position="164"/>
        <end position="186"/>
    </location>
</feature>
<dbReference type="InterPro" id="IPR027417">
    <property type="entry name" value="P-loop_NTPase"/>
</dbReference>
<evidence type="ECO:0008006" key="6">
    <source>
        <dbReference type="Google" id="ProtNLM"/>
    </source>
</evidence>
<reference evidence="5" key="1">
    <citation type="journal article" date="2017" name="Genome Biol. Evol.">
        <title>The complete genome sequence of the phytopathogenic fungus Sclerotinia sclerotiorum reveals insights into the genome architecture of broad host range pathogens.</title>
        <authorList>
            <person name="Derbyshire M."/>
            <person name="Denton-Giles M."/>
            <person name="Hegedus D."/>
            <person name="Seifbarghy S."/>
            <person name="Rollins J."/>
            <person name="van Kan J."/>
            <person name="Seidl M.F."/>
            <person name="Faino L."/>
            <person name="Mbengue M."/>
            <person name="Navaud O."/>
            <person name="Raffaele S."/>
            <person name="Hammond-Kosack K."/>
            <person name="Heard S."/>
            <person name="Oliver R."/>
        </authorList>
    </citation>
    <scope>NUCLEOTIDE SEQUENCE [LARGE SCALE GENOMIC DNA]</scope>
    <source>
        <strain evidence="5">ATCC 18683 / 1980 / Ss-1</strain>
    </source>
</reference>
<protein>
    <recommendedName>
        <fullName evidence="6">G domain-containing protein</fullName>
    </recommendedName>
</protein>
<evidence type="ECO:0000259" key="3">
    <source>
        <dbReference type="Pfam" id="PF24564"/>
    </source>
</evidence>
<feature type="region of interest" description="Disordered" evidence="1">
    <location>
        <begin position="89"/>
        <end position="109"/>
    </location>
</feature>
<gene>
    <name evidence="4" type="ORF">sscle_15g104940</name>
</gene>
<dbReference type="PANTHER" id="PTHR36681">
    <property type="entry name" value="NUCLEAR GTPASE, GERMINAL CENTER-ASSOCIATED, TANDEM DUPLICATE 3"/>
    <property type="match status" value="1"/>
</dbReference>
<dbReference type="EMBL" id="CP017828">
    <property type="protein sequence ID" value="APA15724.1"/>
    <property type="molecule type" value="Genomic_DNA"/>
</dbReference>
<dbReference type="Proteomes" id="UP000177798">
    <property type="component" value="Chromosome 15"/>
</dbReference>